<evidence type="ECO:0000313" key="2">
    <source>
        <dbReference type="Proteomes" id="UP000488299"/>
    </source>
</evidence>
<organism evidence="1 2">
    <name type="scientific">Rudanella paleaurantiibacter</name>
    <dbReference type="NCBI Taxonomy" id="2614655"/>
    <lineage>
        <taxon>Bacteria</taxon>
        <taxon>Pseudomonadati</taxon>
        <taxon>Bacteroidota</taxon>
        <taxon>Cytophagia</taxon>
        <taxon>Cytophagales</taxon>
        <taxon>Cytophagaceae</taxon>
        <taxon>Rudanella</taxon>
    </lineage>
</organism>
<dbReference type="EMBL" id="WELI01000001">
    <property type="protein sequence ID" value="KAB7732540.1"/>
    <property type="molecule type" value="Genomic_DNA"/>
</dbReference>
<gene>
    <name evidence="1" type="ORF">F5984_00860</name>
</gene>
<comment type="caution">
    <text evidence="1">The sequence shown here is derived from an EMBL/GenBank/DDBJ whole genome shotgun (WGS) entry which is preliminary data.</text>
</comment>
<proteinExistence type="predicted"/>
<name>A0A7J5U5X5_9BACT</name>
<dbReference type="Proteomes" id="UP000488299">
    <property type="component" value="Unassembled WGS sequence"/>
</dbReference>
<dbReference type="AlphaFoldDB" id="A0A7J5U5X5"/>
<accession>A0A7J5U5X5</accession>
<keyword evidence="2" id="KW-1185">Reference proteome</keyword>
<reference evidence="1 2" key="1">
    <citation type="submission" date="2019-10" db="EMBL/GenBank/DDBJ databases">
        <title>Rudanella paleaurantiibacter sp. nov., isolated from sludge.</title>
        <authorList>
            <person name="Xu S.Q."/>
        </authorList>
    </citation>
    <scope>NUCLEOTIDE SEQUENCE [LARGE SCALE GENOMIC DNA]</scope>
    <source>
        <strain evidence="1 2">HX-22-17</strain>
    </source>
</reference>
<protein>
    <submittedName>
        <fullName evidence="1">Uncharacterized protein</fullName>
    </submittedName>
</protein>
<evidence type="ECO:0000313" key="1">
    <source>
        <dbReference type="EMBL" id="KAB7732540.1"/>
    </source>
</evidence>
<sequence>MKIGEKLLKQLSKRYAPSTLVTFRFGRYDVAAKTDNEGNPVLAFVGKADEQGHIKGDQFTRKLLKDETGTVLKDHWDYKGKA</sequence>
<dbReference type="RefSeq" id="WP_152121935.1">
    <property type="nucleotide sequence ID" value="NZ_WELI01000001.1"/>
</dbReference>